<keyword evidence="2" id="KW-0472">Membrane</keyword>
<accession>A0AA88IKY0</accession>
<proteinExistence type="predicted"/>
<feature type="compositionally biased region" description="Polar residues" evidence="1">
    <location>
        <begin position="7"/>
        <end position="18"/>
    </location>
</feature>
<evidence type="ECO:0000313" key="3">
    <source>
        <dbReference type="EMBL" id="KAK2816337.1"/>
    </source>
</evidence>
<feature type="region of interest" description="Disordered" evidence="1">
    <location>
        <begin position="1"/>
        <end position="30"/>
    </location>
</feature>
<reference evidence="3" key="1">
    <citation type="submission" date="2023-08" db="EMBL/GenBank/DDBJ databases">
        <title>Pelteobagrus vachellii genome.</title>
        <authorList>
            <person name="Liu H."/>
        </authorList>
    </citation>
    <scope>NUCLEOTIDE SEQUENCE</scope>
    <source>
        <strain evidence="3">PRFRI_2022a</strain>
        <tissue evidence="3">Muscle</tissue>
    </source>
</reference>
<dbReference type="EMBL" id="JAVHJS010000025">
    <property type="protein sequence ID" value="KAK2816337.1"/>
    <property type="molecule type" value="Genomic_DNA"/>
</dbReference>
<keyword evidence="4" id="KW-1185">Reference proteome</keyword>
<evidence type="ECO:0000256" key="2">
    <source>
        <dbReference type="SAM" id="Phobius"/>
    </source>
</evidence>
<comment type="caution">
    <text evidence="3">The sequence shown here is derived from an EMBL/GenBank/DDBJ whole genome shotgun (WGS) entry which is preliminary data.</text>
</comment>
<dbReference type="Proteomes" id="UP001187315">
    <property type="component" value="Unassembled WGS sequence"/>
</dbReference>
<sequence length="72" mass="7746">MEDAESETASIGQSQQLGQVKKPRVNTDNGTQASISIHTAVMFGAGALPYGVKQKHMRKNRNCFSVALPADQ</sequence>
<organism evidence="3 4">
    <name type="scientific">Tachysurus vachellii</name>
    <name type="common">Darkbarbel catfish</name>
    <name type="synonym">Pelteobagrus vachellii</name>
    <dbReference type="NCBI Taxonomy" id="175792"/>
    <lineage>
        <taxon>Eukaryota</taxon>
        <taxon>Metazoa</taxon>
        <taxon>Chordata</taxon>
        <taxon>Craniata</taxon>
        <taxon>Vertebrata</taxon>
        <taxon>Euteleostomi</taxon>
        <taxon>Actinopterygii</taxon>
        <taxon>Neopterygii</taxon>
        <taxon>Teleostei</taxon>
        <taxon>Ostariophysi</taxon>
        <taxon>Siluriformes</taxon>
        <taxon>Bagridae</taxon>
        <taxon>Tachysurus</taxon>
    </lineage>
</organism>
<keyword evidence="2" id="KW-0812">Transmembrane</keyword>
<feature type="transmembrane region" description="Helical" evidence="2">
    <location>
        <begin position="33"/>
        <end position="52"/>
    </location>
</feature>
<gene>
    <name evidence="3" type="ORF">Q7C36_022608</name>
</gene>
<protein>
    <submittedName>
        <fullName evidence="3">Uncharacterized protein</fullName>
    </submittedName>
</protein>
<evidence type="ECO:0000256" key="1">
    <source>
        <dbReference type="SAM" id="MobiDB-lite"/>
    </source>
</evidence>
<name>A0AA88IKY0_TACVA</name>
<keyword evidence="2" id="KW-1133">Transmembrane helix</keyword>
<dbReference type="AlphaFoldDB" id="A0AA88IKY0"/>
<evidence type="ECO:0000313" key="4">
    <source>
        <dbReference type="Proteomes" id="UP001187315"/>
    </source>
</evidence>